<gene>
    <name evidence="9" type="ORF">J2Z37_003005</name>
</gene>
<sequence length="309" mass="33975">MKVKIYLMLLLFSIFTGATFNLAKYTVEYFSAISAAAWRFGLASLIMIIILIVKERKKLKLELLKQNGLSYIILGIIGIFGFNALFFFGMKFTSAINGALIMATNPLVTTILSRIILNTSITKHQGVGVGFSLIGVVLVITQGSSQVISQLSFSIGDLLILGGNICWSLYGVLGRRYIKNSSTLSTTTFTMVIGTVFLIIVSTFNPNPIPLDQIPHMAWWAIGFMSIFTTVLGYLFWNQGISEIGTSKTSIFFNLVPVVTMVISFALGDKVTWIQVMGTILVISGVVISSNIQLKRKNEITRLNKGEVI</sequence>
<feature type="transmembrane region" description="Helical" evidence="7">
    <location>
        <begin position="69"/>
        <end position="89"/>
    </location>
</feature>
<feature type="transmembrane region" description="Helical" evidence="7">
    <location>
        <begin position="5"/>
        <end position="23"/>
    </location>
</feature>
<comment type="caution">
    <text evidence="9">The sequence shown here is derived from an EMBL/GenBank/DDBJ whole genome shotgun (WGS) entry which is preliminary data.</text>
</comment>
<dbReference type="InterPro" id="IPR000620">
    <property type="entry name" value="EamA_dom"/>
</dbReference>
<evidence type="ECO:0000313" key="9">
    <source>
        <dbReference type="EMBL" id="MBP1932994.1"/>
    </source>
</evidence>
<dbReference type="PANTHER" id="PTHR32322:SF18">
    <property type="entry name" value="S-ADENOSYLMETHIONINE_S-ADENOSYLHOMOCYSTEINE TRANSPORTER"/>
    <property type="match status" value="1"/>
</dbReference>
<evidence type="ECO:0000256" key="6">
    <source>
        <dbReference type="ARBA" id="ARBA00023136"/>
    </source>
</evidence>
<keyword evidence="6 7" id="KW-0472">Membrane</keyword>
<feature type="transmembrane region" description="Helical" evidence="7">
    <location>
        <begin position="29"/>
        <end position="53"/>
    </location>
</feature>
<evidence type="ECO:0000256" key="3">
    <source>
        <dbReference type="ARBA" id="ARBA00022475"/>
    </source>
</evidence>
<organism evidence="9 10">
    <name type="scientific">Ammoniphilus resinae</name>
    <dbReference type="NCBI Taxonomy" id="861532"/>
    <lineage>
        <taxon>Bacteria</taxon>
        <taxon>Bacillati</taxon>
        <taxon>Bacillota</taxon>
        <taxon>Bacilli</taxon>
        <taxon>Bacillales</taxon>
        <taxon>Paenibacillaceae</taxon>
        <taxon>Aneurinibacillus group</taxon>
        <taxon>Ammoniphilus</taxon>
    </lineage>
</organism>
<feature type="transmembrane region" description="Helical" evidence="7">
    <location>
        <begin position="126"/>
        <end position="145"/>
    </location>
</feature>
<comment type="subcellular location">
    <subcellularLocation>
        <location evidence="1">Cell membrane</location>
        <topology evidence="1">Multi-pass membrane protein</topology>
    </subcellularLocation>
</comment>
<dbReference type="SUPFAM" id="SSF103481">
    <property type="entry name" value="Multidrug resistance efflux transporter EmrE"/>
    <property type="match status" value="2"/>
</dbReference>
<feature type="transmembrane region" description="Helical" evidence="7">
    <location>
        <begin position="217"/>
        <end position="237"/>
    </location>
</feature>
<evidence type="ECO:0000259" key="8">
    <source>
        <dbReference type="Pfam" id="PF00892"/>
    </source>
</evidence>
<proteinExistence type="inferred from homology"/>
<evidence type="ECO:0000256" key="1">
    <source>
        <dbReference type="ARBA" id="ARBA00004651"/>
    </source>
</evidence>
<keyword evidence="5 7" id="KW-1133">Transmembrane helix</keyword>
<dbReference type="Proteomes" id="UP001519343">
    <property type="component" value="Unassembled WGS sequence"/>
</dbReference>
<dbReference type="InterPro" id="IPR050638">
    <property type="entry name" value="AA-Vitamin_Transporters"/>
</dbReference>
<dbReference type="EMBL" id="JAGGKT010000009">
    <property type="protein sequence ID" value="MBP1932994.1"/>
    <property type="molecule type" value="Genomic_DNA"/>
</dbReference>
<keyword evidence="10" id="KW-1185">Reference proteome</keyword>
<evidence type="ECO:0000313" key="10">
    <source>
        <dbReference type="Proteomes" id="UP001519343"/>
    </source>
</evidence>
<evidence type="ECO:0000256" key="5">
    <source>
        <dbReference type="ARBA" id="ARBA00022989"/>
    </source>
</evidence>
<feature type="transmembrane region" description="Helical" evidence="7">
    <location>
        <begin position="95"/>
        <end position="117"/>
    </location>
</feature>
<protein>
    <submittedName>
        <fullName evidence="9">Drug/metabolite transporter (DMT)-like permease</fullName>
    </submittedName>
</protein>
<name>A0ABS4GRY5_9BACL</name>
<dbReference type="InterPro" id="IPR037185">
    <property type="entry name" value="EmrE-like"/>
</dbReference>
<keyword evidence="3" id="KW-1003">Cell membrane</keyword>
<keyword evidence="4 7" id="KW-0812">Transmembrane</keyword>
<evidence type="ECO:0000256" key="2">
    <source>
        <dbReference type="ARBA" id="ARBA00007362"/>
    </source>
</evidence>
<reference evidence="9 10" key="1">
    <citation type="submission" date="2021-03" db="EMBL/GenBank/DDBJ databases">
        <title>Genomic Encyclopedia of Type Strains, Phase IV (KMG-IV): sequencing the most valuable type-strain genomes for metagenomic binning, comparative biology and taxonomic classification.</title>
        <authorList>
            <person name="Goeker M."/>
        </authorList>
    </citation>
    <scope>NUCLEOTIDE SEQUENCE [LARGE SCALE GENOMIC DNA]</scope>
    <source>
        <strain evidence="9 10">DSM 24738</strain>
    </source>
</reference>
<comment type="similarity">
    <text evidence="2">Belongs to the EamA transporter family.</text>
</comment>
<evidence type="ECO:0000256" key="7">
    <source>
        <dbReference type="SAM" id="Phobius"/>
    </source>
</evidence>
<feature type="domain" description="EamA" evidence="8">
    <location>
        <begin position="155"/>
        <end position="290"/>
    </location>
</feature>
<dbReference type="PANTHER" id="PTHR32322">
    <property type="entry name" value="INNER MEMBRANE TRANSPORTER"/>
    <property type="match status" value="1"/>
</dbReference>
<accession>A0ABS4GRY5</accession>
<feature type="transmembrane region" description="Helical" evidence="7">
    <location>
        <begin position="273"/>
        <end position="292"/>
    </location>
</feature>
<evidence type="ECO:0000256" key="4">
    <source>
        <dbReference type="ARBA" id="ARBA00022692"/>
    </source>
</evidence>
<dbReference type="Pfam" id="PF00892">
    <property type="entry name" value="EamA"/>
    <property type="match status" value="2"/>
</dbReference>
<feature type="transmembrane region" description="Helical" evidence="7">
    <location>
        <begin position="249"/>
        <end position="267"/>
    </location>
</feature>
<feature type="transmembrane region" description="Helical" evidence="7">
    <location>
        <begin position="151"/>
        <end position="172"/>
    </location>
</feature>
<feature type="domain" description="EamA" evidence="8">
    <location>
        <begin position="5"/>
        <end position="140"/>
    </location>
</feature>
<feature type="transmembrane region" description="Helical" evidence="7">
    <location>
        <begin position="184"/>
        <end position="205"/>
    </location>
</feature>